<proteinExistence type="predicted"/>
<evidence type="ECO:0000313" key="3">
    <source>
        <dbReference type="Proteomes" id="UP000031737"/>
    </source>
</evidence>
<accession>A0A061IUT8</accession>
<reference evidence="2 3" key="1">
    <citation type="submission" date="2013-07" db="EMBL/GenBank/DDBJ databases">
        <authorList>
            <person name="Stoco P.H."/>
            <person name="Wagner G."/>
            <person name="Gerber A."/>
            <person name="Zaha A."/>
            <person name="Thompson C."/>
            <person name="Bartholomeu D.C."/>
            <person name="Luckemeyer D.D."/>
            <person name="Bahia D."/>
            <person name="Loreto E."/>
            <person name="Prestes E.B."/>
            <person name="Lima F.M."/>
            <person name="Rodrigues-Luiz G."/>
            <person name="Vallejo G.A."/>
            <person name="Filho J.F."/>
            <person name="Monteiro K.M."/>
            <person name="Tyler K.M."/>
            <person name="de Almeida L.G."/>
            <person name="Ortiz M.F."/>
            <person name="Siervo M.A."/>
            <person name="de Moraes M.H."/>
            <person name="Cunha O.L."/>
            <person name="Mendonca-Neto R."/>
            <person name="Silva R."/>
            <person name="Teixeira S.M."/>
            <person name="Murta S.M."/>
            <person name="Sincero T.C."/>
            <person name="Mendes T.A."/>
            <person name="Urmenyi T.P."/>
            <person name="Silva V.G."/>
            <person name="da Rocha W.D."/>
            <person name="Andersson B."/>
            <person name="Romanha A.J."/>
            <person name="Steindel M."/>
            <person name="de Vasconcelos A.T."/>
            <person name="Grisard E.C."/>
        </authorList>
    </citation>
    <scope>NUCLEOTIDE SEQUENCE [LARGE SCALE GENOMIC DNA]</scope>
    <source>
        <strain evidence="2 3">SC58</strain>
    </source>
</reference>
<keyword evidence="3" id="KW-1185">Reference proteome</keyword>
<evidence type="ECO:0000313" key="2">
    <source>
        <dbReference type="EMBL" id="ESL06898.1"/>
    </source>
</evidence>
<evidence type="ECO:0000256" key="1">
    <source>
        <dbReference type="SAM" id="MobiDB-lite"/>
    </source>
</evidence>
<feature type="region of interest" description="Disordered" evidence="1">
    <location>
        <begin position="1"/>
        <end position="22"/>
    </location>
</feature>
<dbReference type="EMBL" id="AUPL01005420">
    <property type="protein sequence ID" value="ESL06898.1"/>
    <property type="molecule type" value="Genomic_DNA"/>
</dbReference>
<sequence>MRVPPSTADDTASSPWPITAYRPPRGNMREALLRMSSVAFTAAGSDVASVQTSTIFPAFSAEDAEAQSGIRDKIRRLLALQRKKHRELVKAEEEAFNTLLRQAGSSVASINAFVAFRQNMEISAERERERMLPWIMSCFALRAERIIREEWEERHSIISYEGRLREAKRRVEWLTGTKMRLKRAMELLLHAEECRRRFIENAELREAWEMPELRPFVRVFKGLGVLGPCPFVSVEDCPFYCRGEGYRSPHFEFTVKGKPQTVTFPLPP</sequence>
<organism evidence="2 3">
    <name type="scientific">Trypanosoma rangeli SC58</name>
    <dbReference type="NCBI Taxonomy" id="429131"/>
    <lineage>
        <taxon>Eukaryota</taxon>
        <taxon>Discoba</taxon>
        <taxon>Euglenozoa</taxon>
        <taxon>Kinetoplastea</taxon>
        <taxon>Metakinetoplastina</taxon>
        <taxon>Trypanosomatida</taxon>
        <taxon>Trypanosomatidae</taxon>
        <taxon>Trypanosoma</taxon>
        <taxon>Herpetosoma</taxon>
    </lineage>
</organism>
<dbReference type="AlphaFoldDB" id="A0A061IUT8"/>
<gene>
    <name evidence="2" type="ORF">TRSC58_05420</name>
</gene>
<comment type="caution">
    <text evidence="2">The sequence shown here is derived from an EMBL/GenBank/DDBJ whole genome shotgun (WGS) entry which is preliminary data.</text>
</comment>
<dbReference type="Proteomes" id="UP000031737">
    <property type="component" value="Unassembled WGS sequence"/>
</dbReference>
<dbReference type="OrthoDB" id="249658at2759"/>
<name>A0A061IUT8_TRYRA</name>
<protein>
    <submittedName>
        <fullName evidence="2">Uncharacterized protein</fullName>
    </submittedName>
</protein>
<dbReference type="VEuPathDB" id="TriTrypDB:TRSC58_05420"/>